<evidence type="ECO:0000313" key="3">
    <source>
        <dbReference type="Proteomes" id="UP000544110"/>
    </source>
</evidence>
<dbReference type="Proteomes" id="UP000544110">
    <property type="component" value="Unassembled WGS sequence"/>
</dbReference>
<evidence type="ECO:0000256" key="1">
    <source>
        <dbReference type="SAM" id="MobiDB-lite"/>
    </source>
</evidence>
<dbReference type="AlphaFoldDB" id="A0A7Y9UK44"/>
<comment type="caution">
    <text evidence="2">The sequence shown here is derived from an EMBL/GenBank/DDBJ whole genome shotgun (WGS) entry which is preliminary data.</text>
</comment>
<dbReference type="EMBL" id="JACCAC010000001">
    <property type="protein sequence ID" value="NYG54943.1"/>
    <property type="molecule type" value="Genomic_DNA"/>
</dbReference>
<dbReference type="RefSeq" id="WP_179517472.1">
    <property type="nucleotide sequence ID" value="NZ_JACCAC010000001.1"/>
</dbReference>
<protein>
    <submittedName>
        <fullName evidence="2">Uncharacterized protein</fullName>
    </submittedName>
</protein>
<organism evidence="2 3">
    <name type="scientific">Nocardioides perillae</name>
    <dbReference type="NCBI Taxonomy" id="1119534"/>
    <lineage>
        <taxon>Bacteria</taxon>
        <taxon>Bacillati</taxon>
        <taxon>Actinomycetota</taxon>
        <taxon>Actinomycetes</taxon>
        <taxon>Propionibacteriales</taxon>
        <taxon>Nocardioidaceae</taxon>
        <taxon>Nocardioides</taxon>
    </lineage>
</organism>
<reference evidence="2 3" key="1">
    <citation type="submission" date="2020-07" db="EMBL/GenBank/DDBJ databases">
        <title>Sequencing the genomes of 1000 actinobacteria strains.</title>
        <authorList>
            <person name="Klenk H.-P."/>
        </authorList>
    </citation>
    <scope>NUCLEOTIDE SEQUENCE [LARGE SCALE GENOMIC DNA]</scope>
    <source>
        <strain evidence="2 3">DSM 24552</strain>
    </source>
</reference>
<feature type="region of interest" description="Disordered" evidence="1">
    <location>
        <begin position="1"/>
        <end position="22"/>
    </location>
</feature>
<keyword evidence="3" id="KW-1185">Reference proteome</keyword>
<accession>A0A7Y9UK44</accession>
<name>A0A7Y9UK44_9ACTN</name>
<proteinExistence type="predicted"/>
<feature type="compositionally biased region" description="Basic and acidic residues" evidence="1">
    <location>
        <begin position="1"/>
        <end position="20"/>
    </location>
</feature>
<gene>
    <name evidence="2" type="ORF">BJ989_001247</name>
</gene>
<sequence>MARVRDLSEMNGDSRPHPTEVDCGWQVLSTPGGARLLQLSTYGSDTRVSHPKVSQTIQLDRAAALRLREIIDATFGF</sequence>
<evidence type="ECO:0000313" key="2">
    <source>
        <dbReference type="EMBL" id="NYG54943.1"/>
    </source>
</evidence>